<evidence type="ECO:0000256" key="8">
    <source>
        <dbReference type="ARBA" id="ARBA00022840"/>
    </source>
</evidence>
<dbReference type="RefSeq" id="WP_134761549.1">
    <property type="nucleotide sequence ID" value="NZ_SOZD01000002.1"/>
</dbReference>
<proteinExistence type="inferred from homology"/>
<evidence type="ECO:0000256" key="4">
    <source>
        <dbReference type="ARBA" id="ARBA00022475"/>
    </source>
</evidence>
<evidence type="ECO:0000256" key="5">
    <source>
        <dbReference type="ARBA" id="ARBA00022597"/>
    </source>
</evidence>
<dbReference type="InterPro" id="IPR027417">
    <property type="entry name" value="P-loop_NTPase"/>
</dbReference>
<dbReference type="AlphaFoldDB" id="A0A4Y8RQN2"/>
<dbReference type="GO" id="GO:0005524">
    <property type="term" value="F:ATP binding"/>
    <property type="evidence" value="ECO:0007669"/>
    <property type="project" value="UniProtKB-KW"/>
</dbReference>
<dbReference type="EMBL" id="SOZD01000002">
    <property type="protein sequence ID" value="TFF25380.1"/>
    <property type="molecule type" value="Genomic_DNA"/>
</dbReference>
<keyword evidence="7" id="KW-0547">Nucleotide-binding</keyword>
<dbReference type="FunFam" id="3.40.50.300:FF:000127">
    <property type="entry name" value="Ribose import ATP-binding protein RbsA"/>
    <property type="match status" value="1"/>
</dbReference>
<comment type="caution">
    <text evidence="12">The sequence shown here is derived from an EMBL/GenBank/DDBJ whole genome shotgun (WGS) entry which is preliminary data.</text>
</comment>
<evidence type="ECO:0000256" key="9">
    <source>
        <dbReference type="ARBA" id="ARBA00022967"/>
    </source>
</evidence>
<dbReference type="InterPro" id="IPR017871">
    <property type="entry name" value="ABC_transporter-like_CS"/>
</dbReference>
<organism evidence="12 13">
    <name type="scientific">Jiella endophytica</name>
    <dbReference type="NCBI Taxonomy" id="2558362"/>
    <lineage>
        <taxon>Bacteria</taxon>
        <taxon>Pseudomonadati</taxon>
        <taxon>Pseudomonadota</taxon>
        <taxon>Alphaproteobacteria</taxon>
        <taxon>Hyphomicrobiales</taxon>
        <taxon>Aurantimonadaceae</taxon>
        <taxon>Jiella</taxon>
    </lineage>
</organism>
<feature type="domain" description="ABC transporter" evidence="11">
    <location>
        <begin position="257"/>
        <end position="501"/>
    </location>
</feature>
<evidence type="ECO:0000259" key="11">
    <source>
        <dbReference type="PROSITE" id="PS50893"/>
    </source>
</evidence>
<keyword evidence="3" id="KW-0813">Transport</keyword>
<reference evidence="12 13" key="1">
    <citation type="submission" date="2019-03" db="EMBL/GenBank/DDBJ databases">
        <title>Jiella endophytica sp. nov., a novel endophytic bacterium isolated from root of Ficus microcarpa Linn. f.</title>
        <authorList>
            <person name="Tuo L."/>
        </authorList>
    </citation>
    <scope>NUCLEOTIDE SEQUENCE [LARGE SCALE GENOMIC DNA]</scope>
    <source>
        <strain evidence="12 13">CBS5Q-3</strain>
    </source>
</reference>
<dbReference type="CDD" id="cd03215">
    <property type="entry name" value="ABC_Carb_Monos_II"/>
    <property type="match status" value="1"/>
</dbReference>
<keyword evidence="13" id="KW-1185">Reference proteome</keyword>
<dbReference type="InterPro" id="IPR050107">
    <property type="entry name" value="ABC_carbohydrate_import_ATPase"/>
</dbReference>
<comment type="subcellular location">
    <subcellularLocation>
        <location evidence="1">Cell membrane</location>
        <topology evidence="1">Peripheral membrane protein</topology>
    </subcellularLocation>
</comment>
<dbReference type="OrthoDB" id="9805029at2"/>
<name>A0A4Y8RQN2_9HYPH</name>
<evidence type="ECO:0000256" key="7">
    <source>
        <dbReference type="ARBA" id="ARBA00022741"/>
    </source>
</evidence>
<evidence type="ECO:0000256" key="2">
    <source>
        <dbReference type="ARBA" id="ARBA00005417"/>
    </source>
</evidence>
<protein>
    <submittedName>
        <fullName evidence="12">Sugar ABC transporter ATP-binding protein</fullName>
    </submittedName>
</protein>
<evidence type="ECO:0000256" key="10">
    <source>
        <dbReference type="ARBA" id="ARBA00023136"/>
    </source>
</evidence>
<dbReference type="InterPro" id="IPR003593">
    <property type="entry name" value="AAA+_ATPase"/>
</dbReference>
<sequence>MVKNEPLLRADGVGKEFFGVTALSNVDFELLAGEIHALVGENGAGKSTLIKILTGAYRRDRGRVCLDGVAVDPADVKDAQALGIGTVYQEVNLLPNLTVAENLFLGREPKRFGLTDRREANRRSREILDQYGLDIDVAALLGTYSVAVRQIVAIARAVDISGKVLILDEPTASLDAAEVSRLFAILQSLKGRGLGVVFITHFFDQVYRIADRVTILRNGHKVATRPLAGLDRLELVSLMLGRELKAEEEQRAEPPDLATKPVVASFKGLSKRGRIAPFDLEMRAGEVVGVAGLLGAGRTESAELMFGIHQPDHGTIEVDGKPASFSSPRDAISRGFGFCPEDRKQDGIIDDLSVRENIILALQARRGWAKPLSRKEQEAIADRYIAALDIRTSDREKPIKFLSGGNQQKVILARWLATDPRLLILDEPTRGIDVGAHAEIIRLIGELRERGMSLLVISSELEEIVAYATRVRVLADRRHVGELPAGEITADAIMRAIAASENHGAGEAAGQAAAGTRESVA</sequence>
<dbReference type="CDD" id="cd03216">
    <property type="entry name" value="ABC_Carb_Monos_I"/>
    <property type="match status" value="1"/>
</dbReference>
<dbReference type="Gene3D" id="3.40.50.300">
    <property type="entry name" value="P-loop containing nucleotide triphosphate hydrolases"/>
    <property type="match status" value="2"/>
</dbReference>
<dbReference type="PANTHER" id="PTHR43790">
    <property type="entry name" value="CARBOHYDRATE TRANSPORT ATP-BINDING PROTEIN MG119-RELATED"/>
    <property type="match status" value="1"/>
</dbReference>
<dbReference type="GO" id="GO:0005886">
    <property type="term" value="C:plasma membrane"/>
    <property type="evidence" value="ECO:0007669"/>
    <property type="project" value="UniProtKB-SubCell"/>
</dbReference>
<comment type="similarity">
    <text evidence="2">Belongs to the ABC transporter superfamily.</text>
</comment>
<gene>
    <name evidence="12" type="ORF">E3C22_08470</name>
</gene>
<dbReference type="SUPFAM" id="SSF52540">
    <property type="entry name" value="P-loop containing nucleoside triphosphate hydrolases"/>
    <property type="match status" value="2"/>
</dbReference>
<dbReference type="GO" id="GO:0016887">
    <property type="term" value="F:ATP hydrolysis activity"/>
    <property type="evidence" value="ECO:0007669"/>
    <property type="project" value="InterPro"/>
</dbReference>
<keyword evidence="10" id="KW-0472">Membrane</keyword>
<keyword evidence="5" id="KW-0762">Sugar transport</keyword>
<dbReference type="InterPro" id="IPR003439">
    <property type="entry name" value="ABC_transporter-like_ATP-bd"/>
</dbReference>
<evidence type="ECO:0000313" key="12">
    <source>
        <dbReference type="EMBL" id="TFF25380.1"/>
    </source>
</evidence>
<dbReference type="Pfam" id="PF00005">
    <property type="entry name" value="ABC_tran"/>
    <property type="match status" value="2"/>
</dbReference>
<evidence type="ECO:0000256" key="3">
    <source>
        <dbReference type="ARBA" id="ARBA00022448"/>
    </source>
</evidence>
<dbReference type="PROSITE" id="PS00211">
    <property type="entry name" value="ABC_TRANSPORTER_1"/>
    <property type="match status" value="1"/>
</dbReference>
<feature type="domain" description="ABC transporter" evidence="11">
    <location>
        <begin position="8"/>
        <end position="243"/>
    </location>
</feature>
<accession>A0A4Y8RQN2</accession>
<dbReference type="SMART" id="SM00382">
    <property type="entry name" value="AAA"/>
    <property type="match status" value="2"/>
</dbReference>
<dbReference type="PANTHER" id="PTHR43790:SF9">
    <property type="entry name" value="GALACTOFURANOSE TRANSPORTER ATP-BINDING PROTEIN YTFR"/>
    <property type="match status" value="1"/>
</dbReference>
<keyword evidence="8 12" id="KW-0067">ATP-binding</keyword>
<keyword evidence="9" id="KW-1278">Translocase</keyword>
<evidence type="ECO:0000313" key="13">
    <source>
        <dbReference type="Proteomes" id="UP000298179"/>
    </source>
</evidence>
<evidence type="ECO:0000256" key="6">
    <source>
        <dbReference type="ARBA" id="ARBA00022737"/>
    </source>
</evidence>
<keyword evidence="6" id="KW-0677">Repeat</keyword>
<keyword evidence="4" id="KW-1003">Cell membrane</keyword>
<dbReference type="Proteomes" id="UP000298179">
    <property type="component" value="Unassembled WGS sequence"/>
</dbReference>
<evidence type="ECO:0000256" key="1">
    <source>
        <dbReference type="ARBA" id="ARBA00004202"/>
    </source>
</evidence>
<dbReference type="PROSITE" id="PS50893">
    <property type="entry name" value="ABC_TRANSPORTER_2"/>
    <property type="match status" value="2"/>
</dbReference>